<feature type="region of interest" description="Disordered" evidence="1">
    <location>
        <begin position="20"/>
        <end position="43"/>
    </location>
</feature>
<protein>
    <submittedName>
        <fullName evidence="2">Uncharacterized protein</fullName>
    </submittedName>
</protein>
<dbReference type="HOGENOM" id="CLU_2962581_0_0_1"/>
<proteinExistence type="predicted"/>
<dbReference type="Proteomes" id="UP000054248">
    <property type="component" value="Unassembled WGS sequence"/>
</dbReference>
<reference evidence="3" key="2">
    <citation type="submission" date="2015-01" db="EMBL/GenBank/DDBJ databases">
        <title>Evolutionary Origins and Diversification of the Mycorrhizal Mutualists.</title>
        <authorList>
            <consortium name="DOE Joint Genome Institute"/>
            <consortium name="Mycorrhizal Genomics Consortium"/>
            <person name="Kohler A."/>
            <person name="Kuo A."/>
            <person name="Nagy L.G."/>
            <person name="Floudas D."/>
            <person name="Copeland A."/>
            <person name="Barry K.W."/>
            <person name="Cichocki N."/>
            <person name="Veneault-Fourrey C."/>
            <person name="LaButti K."/>
            <person name="Lindquist E.A."/>
            <person name="Lipzen A."/>
            <person name="Lundell T."/>
            <person name="Morin E."/>
            <person name="Murat C."/>
            <person name="Riley R."/>
            <person name="Ohm R."/>
            <person name="Sun H."/>
            <person name="Tunlid A."/>
            <person name="Henrissat B."/>
            <person name="Grigoriev I.V."/>
            <person name="Hibbett D.S."/>
            <person name="Martin F."/>
        </authorList>
    </citation>
    <scope>NUCLEOTIDE SEQUENCE [LARGE SCALE GENOMIC DNA]</scope>
    <source>
        <strain evidence="3">MUT 4182</strain>
    </source>
</reference>
<accession>A0A0C3KSP3</accession>
<evidence type="ECO:0000313" key="3">
    <source>
        <dbReference type="Proteomes" id="UP000054248"/>
    </source>
</evidence>
<reference evidence="2 3" key="1">
    <citation type="submission" date="2014-04" db="EMBL/GenBank/DDBJ databases">
        <authorList>
            <consortium name="DOE Joint Genome Institute"/>
            <person name="Kuo A."/>
            <person name="Girlanda M."/>
            <person name="Perotto S."/>
            <person name="Kohler A."/>
            <person name="Nagy L.G."/>
            <person name="Floudas D."/>
            <person name="Copeland A."/>
            <person name="Barry K.W."/>
            <person name="Cichocki N."/>
            <person name="Veneault-Fourrey C."/>
            <person name="LaButti K."/>
            <person name="Lindquist E.A."/>
            <person name="Lipzen A."/>
            <person name="Lundell T."/>
            <person name="Morin E."/>
            <person name="Murat C."/>
            <person name="Sun H."/>
            <person name="Tunlid A."/>
            <person name="Henrissat B."/>
            <person name="Grigoriev I.V."/>
            <person name="Hibbett D.S."/>
            <person name="Martin F."/>
            <person name="Nordberg H.P."/>
            <person name="Cantor M.N."/>
            <person name="Hua S.X."/>
        </authorList>
    </citation>
    <scope>NUCLEOTIDE SEQUENCE [LARGE SCALE GENOMIC DNA]</scope>
    <source>
        <strain evidence="2 3">MUT 4182</strain>
    </source>
</reference>
<name>A0A0C3KSP3_9AGAM</name>
<dbReference type="EMBL" id="KN823060">
    <property type="protein sequence ID" value="KIO24488.1"/>
    <property type="molecule type" value="Genomic_DNA"/>
</dbReference>
<keyword evidence="3" id="KW-1185">Reference proteome</keyword>
<evidence type="ECO:0000256" key="1">
    <source>
        <dbReference type="SAM" id="MobiDB-lite"/>
    </source>
</evidence>
<sequence length="59" mass="6994">MYTLFFRFGYPERSKKLKLGHKKYGTPPTAEPDEQLQSDGTDCSPWHRTQMLVLESWFI</sequence>
<gene>
    <name evidence="2" type="ORF">M407DRAFT_244418</name>
</gene>
<evidence type="ECO:0000313" key="2">
    <source>
        <dbReference type="EMBL" id="KIO24488.1"/>
    </source>
</evidence>
<dbReference type="AlphaFoldDB" id="A0A0C3KSP3"/>
<organism evidence="2 3">
    <name type="scientific">Tulasnella calospora MUT 4182</name>
    <dbReference type="NCBI Taxonomy" id="1051891"/>
    <lineage>
        <taxon>Eukaryota</taxon>
        <taxon>Fungi</taxon>
        <taxon>Dikarya</taxon>
        <taxon>Basidiomycota</taxon>
        <taxon>Agaricomycotina</taxon>
        <taxon>Agaricomycetes</taxon>
        <taxon>Cantharellales</taxon>
        <taxon>Tulasnellaceae</taxon>
        <taxon>Tulasnella</taxon>
    </lineage>
</organism>